<proteinExistence type="inferred from homology"/>
<organism evidence="3 4">
    <name type="scientific">Methylobacterium aerolatum</name>
    <dbReference type="NCBI Taxonomy" id="418708"/>
    <lineage>
        <taxon>Bacteria</taxon>
        <taxon>Pseudomonadati</taxon>
        <taxon>Pseudomonadota</taxon>
        <taxon>Alphaproteobacteria</taxon>
        <taxon>Hyphomicrobiales</taxon>
        <taxon>Methylobacteriaceae</taxon>
        <taxon>Methylobacterium</taxon>
    </lineage>
</organism>
<dbReference type="RefSeq" id="WP_238205525.1">
    <property type="nucleotide sequence ID" value="NZ_BPQE01000023.1"/>
</dbReference>
<reference evidence="3 4" key="1">
    <citation type="submission" date="2023-07" db="EMBL/GenBank/DDBJ databases">
        <title>Genomic Encyclopedia of Type Strains, Phase IV (KMG-IV): sequencing the most valuable type-strain genomes for metagenomic binning, comparative biology and taxonomic classification.</title>
        <authorList>
            <person name="Goeker M."/>
        </authorList>
    </citation>
    <scope>NUCLEOTIDE SEQUENCE [LARGE SCALE GENOMIC DNA]</scope>
    <source>
        <strain evidence="3 4">DSM 19013</strain>
    </source>
</reference>
<dbReference type="InterPro" id="IPR051692">
    <property type="entry name" value="OMP-like"/>
</dbReference>
<name>A0ABU0HTP7_9HYPH</name>
<keyword evidence="4" id="KW-1185">Reference proteome</keyword>
<accession>A0ABU0HTP7</accession>
<protein>
    <submittedName>
        <fullName evidence="3">Outer membrane immunogenic protein</fullName>
    </submittedName>
</protein>
<evidence type="ECO:0000256" key="2">
    <source>
        <dbReference type="SAM" id="SignalP"/>
    </source>
</evidence>
<feature type="signal peptide" evidence="2">
    <location>
        <begin position="1"/>
        <end position="20"/>
    </location>
</feature>
<dbReference type="InterPro" id="IPR011250">
    <property type="entry name" value="OMP/PagP_B-barrel"/>
</dbReference>
<sequence>MKRFVIHSVAAVAFIAQAQAADLPAKSPPVEEAAPAEPFSWTGYYLGFSGGYGTQHNVAKTSPAGDTGLFGPDDFAALRLNHTKFDGDGFVGGAHAGYNYQATPGTGIVVGVETDVALADIKQARSWGFSNSLQINGGFLTSQTNVATQDKLDFLGTVRGRIGYAFNRAFVYGTGGLAYGDTSYRHDITYVANYAPLNGAPMNASGQFGAHSGGMNVGVAYGGGIEYALPVNEALNLGSSSVVTLAGEYLHYDLGDRTVKGFTESGGRRDLVSSTKISTEGDIVRGRLSVKFGL</sequence>
<evidence type="ECO:0000313" key="4">
    <source>
        <dbReference type="Proteomes" id="UP001231124"/>
    </source>
</evidence>
<comment type="caution">
    <text evidence="3">The sequence shown here is derived from an EMBL/GenBank/DDBJ whole genome shotgun (WGS) entry which is preliminary data.</text>
</comment>
<comment type="similarity">
    <text evidence="1">Belongs to the Omp25/RopB family.</text>
</comment>
<dbReference type="PANTHER" id="PTHR34001">
    <property type="entry name" value="BLL7405 PROTEIN"/>
    <property type="match status" value="1"/>
</dbReference>
<dbReference type="Proteomes" id="UP001231124">
    <property type="component" value="Unassembled WGS sequence"/>
</dbReference>
<evidence type="ECO:0000256" key="1">
    <source>
        <dbReference type="ARBA" id="ARBA00038306"/>
    </source>
</evidence>
<feature type="chain" id="PRO_5046195133" evidence="2">
    <location>
        <begin position="21"/>
        <end position="294"/>
    </location>
</feature>
<evidence type="ECO:0000313" key="3">
    <source>
        <dbReference type="EMBL" id="MDQ0445704.1"/>
    </source>
</evidence>
<dbReference type="SUPFAM" id="SSF56925">
    <property type="entry name" value="OMPA-like"/>
    <property type="match status" value="1"/>
</dbReference>
<dbReference type="EMBL" id="JAUSVP010000001">
    <property type="protein sequence ID" value="MDQ0445704.1"/>
    <property type="molecule type" value="Genomic_DNA"/>
</dbReference>
<dbReference type="PANTHER" id="PTHR34001:SF3">
    <property type="entry name" value="BLL7405 PROTEIN"/>
    <property type="match status" value="1"/>
</dbReference>
<keyword evidence="2" id="KW-0732">Signal</keyword>
<gene>
    <name evidence="3" type="ORF">QO012_000182</name>
</gene>